<dbReference type="Gene3D" id="2.30.110.10">
    <property type="entry name" value="Electron Transport, Fmn-binding Protein, Chain A"/>
    <property type="match status" value="1"/>
</dbReference>
<dbReference type="PANTHER" id="PTHR35176:SF6">
    <property type="entry name" value="HEME OXYGENASE HI_0854-RELATED"/>
    <property type="match status" value="1"/>
</dbReference>
<organism evidence="3 4">
    <name type="scientific">Ramlibacter monticola</name>
    <dbReference type="NCBI Taxonomy" id="1926872"/>
    <lineage>
        <taxon>Bacteria</taxon>
        <taxon>Pseudomonadati</taxon>
        <taxon>Pseudomonadota</taxon>
        <taxon>Betaproteobacteria</taxon>
        <taxon>Burkholderiales</taxon>
        <taxon>Comamonadaceae</taxon>
        <taxon>Ramlibacter</taxon>
    </lineage>
</organism>
<dbReference type="Pfam" id="PF01243">
    <property type="entry name" value="PNPOx_N"/>
    <property type="match status" value="1"/>
</dbReference>
<dbReference type="InterPro" id="IPR052019">
    <property type="entry name" value="F420H2_bilvrd_red/Heme_oxyg"/>
</dbReference>
<dbReference type="GO" id="GO:0070967">
    <property type="term" value="F:coenzyme F420 binding"/>
    <property type="evidence" value="ECO:0007669"/>
    <property type="project" value="TreeGrafter"/>
</dbReference>
<dbReference type="SUPFAM" id="SSF50475">
    <property type="entry name" value="FMN-binding split barrel"/>
    <property type="match status" value="1"/>
</dbReference>
<feature type="domain" description="Pyridoxamine 5'-phosphate oxidase N-terminal" evidence="2">
    <location>
        <begin position="6"/>
        <end position="133"/>
    </location>
</feature>
<dbReference type="PANTHER" id="PTHR35176">
    <property type="entry name" value="HEME OXYGENASE HI_0854-RELATED"/>
    <property type="match status" value="1"/>
</dbReference>
<dbReference type="RefSeq" id="WP_201672353.1">
    <property type="nucleotide sequence ID" value="NZ_JAEQNE010000001.1"/>
</dbReference>
<evidence type="ECO:0000313" key="3">
    <source>
        <dbReference type="EMBL" id="MBL0389755.1"/>
    </source>
</evidence>
<dbReference type="GO" id="GO:0005829">
    <property type="term" value="C:cytosol"/>
    <property type="evidence" value="ECO:0007669"/>
    <property type="project" value="TreeGrafter"/>
</dbReference>
<dbReference type="EMBL" id="JAEQNE010000001">
    <property type="protein sequence ID" value="MBL0389755.1"/>
    <property type="molecule type" value="Genomic_DNA"/>
</dbReference>
<proteinExistence type="predicted"/>
<keyword evidence="4" id="KW-1185">Reference proteome</keyword>
<keyword evidence="1" id="KW-0560">Oxidoreductase</keyword>
<protein>
    <submittedName>
        <fullName evidence="3">Pyridoxamine 5'-phosphate oxidase family protein</fullName>
    </submittedName>
</protein>
<accession>A0A936YXH4</accession>
<evidence type="ECO:0000313" key="4">
    <source>
        <dbReference type="Proteomes" id="UP000599109"/>
    </source>
</evidence>
<dbReference type="InterPro" id="IPR012349">
    <property type="entry name" value="Split_barrel_FMN-bd"/>
</dbReference>
<reference evidence="3 4" key="1">
    <citation type="journal article" date="2017" name="Int. J. Syst. Evol. Microbiol.">
        <title>Ramlibacter monticola sp. nov., isolated from forest soil.</title>
        <authorList>
            <person name="Chaudhary D.K."/>
            <person name="Kim J."/>
        </authorList>
    </citation>
    <scope>NUCLEOTIDE SEQUENCE [LARGE SCALE GENOMIC DNA]</scope>
    <source>
        <strain evidence="3 4">KACC 19175</strain>
    </source>
</reference>
<comment type="caution">
    <text evidence="3">The sequence shown here is derived from an EMBL/GenBank/DDBJ whole genome shotgun (WGS) entry which is preliminary data.</text>
</comment>
<gene>
    <name evidence="3" type="ORF">JJ685_01230</name>
</gene>
<name>A0A936YXH4_9BURK</name>
<evidence type="ECO:0000259" key="2">
    <source>
        <dbReference type="Pfam" id="PF01243"/>
    </source>
</evidence>
<dbReference type="Proteomes" id="UP000599109">
    <property type="component" value="Unassembled WGS sequence"/>
</dbReference>
<evidence type="ECO:0000256" key="1">
    <source>
        <dbReference type="ARBA" id="ARBA00023002"/>
    </source>
</evidence>
<sequence length="152" mass="17147">MHPLQLTEDVEAFLRGHHVMTLATQGEQGPWAAALFYARDGDDLVFLSTPASRHARDLARDARCAATIQGQEQDWRSIRGIQLEGVAAPLEGAQREQARRAYAERFAFVRPDVAPAAILEALARVQWYRLRVARLFFIDNGRGFGRRQQFGD</sequence>
<dbReference type="InterPro" id="IPR011576">
    <property type="entry name" value="Pyridox_Oxase_N"/>
</dbReference>
<dbReference type="GO" id="GO:0016627">
    <property type="term" value="F:oxidoreductase activity, acting on the CH-CH group of donors"/>
    <property type="evidence" value="ECO:0007669"/>
    <property type="project" value="TreeGrafter"/>
</dbReference>
<dbReference type="AlphaFoldDB" id="A0A936YXH4"/>